<dbReference type="InterPro" id="IPR057530">
    <property type="entry name" value="TIM-barrel_MTC6"/>
</dbReference>
<organism evidence="13 14">
    <name type="scientific">Saccharomycodes ludwigii</name>
    <dbReference type="NCBI Taxonomy" id="36035"/>
    <lineage>
        <taxon>Eukaryota</taxon>
        <taxon>Fungi</taxon>
        <taxon>Dikarya</taxon>
        <taxon>Ascomycota</taxon>
        <taxon>Saccharomycotina</taxon>
        <taxon>Saccharomycetes</taxon>
        <taxon>Saccharomycodales</taxon>
        <taxon>Saccharomycodaceae</taxon>
        <taxon>Saccharomycodes</taxon>
    </lineage>
</organism>
<evidence type="ECO:0000313" key="14">
    <source>
        <dbReference type="Proteomes" id="UP000262825"/>
    </source>
</evidence>
<feature type="transmembrane region" description="Helical" evidence="10">
    <location>
        <begin position="473"/>
        <end position="496"/>
    </location>
</feature>
<keyword evidence="4 10" id="KW-1133">Transmembrane helix</keyword>
<keyword evidence="5 10" id="KW-0472">Membrane</keyword>
<keyword evidence="14" id="KW-1185">Reference proteome</keyword>
<dbReference type="InterPro" id="IPR051008">
    <property type="entry name" value="Telomere_Capping_Maintenance"/>
</dbReference>
<comment type="subcellular location">
    <subcellularLocation>
        <location evidence="1">Membrane</location>
        <topology evidence="1">Single-pass type I membrane protein</topology>
    </subcellularLocation>
</comment>
<dbReference type="AlphaFoldDB" id="A0A376B2G0"/>
<evidence type="ECO:0000256" key="1">
    <source>
        <dbReference type="ARBA" id="ARBA00004479"/>
    </source>
</evidence>
<dbReference type="PANTHER" id="PTHR35518">
    <property type="entry name" value="MAINTENANCE OF TELOMOERE CAPPING"/>
    <property type="match status" value="1"/>
</dbReference>
<comment type="function">
    <text evidence="7">May be involved in telomere capping.</text>
</comment>
<feature type="signal peptide" evidence="11">
    <location>
        <begin position="1"/>
        <end position="19"/>
    </location>
</feature>
<evidence type="ECO:0000256" key="4">
    <source>
        <dbReference type="ARBA" id="ARBA00022989"/>
    </source>
</evidence>
<evidence type="ECO:0000259" key="12">
    <source>
        <dbReference type="Pfam" id="PF25506"/>
    </source>
</evidence>
<evidence type="ECO:0000256" key="2">
    <source>
        <dbReference type="ARBA" id="ARBA00022692"/>
    </source>
</evidence>
<gene>
    <name evidence="13" type="ORF">SCODWIG_00573</name>
</gene>
<comment type="similarity">
    <text evidence="8">Belongs to the MTC6 family.</text>
</comment>
<sequence length="526" mass="59711">MLFIYFILLINTAILSAFASSVSQYSTNKIKASTILYSSSFDESFWPNMTDTLKTGLLSQRDLLRSVPIDQIPRLGVNLSQLLSPNEYYFDNDSDKLNYTLRLLSVGVRALGIDLVYSLREENWYLQNTNISFFQILSLINQFSQSMTSSINVDFLLILLNFPDNNNKTLTTTTTNSNNITSASYTQKLSDLDNQIIQFFNYTQLFTQNDYNGTWPTLDDFLFNISKKLLFISPTKGIQFNNTIFPYEYIQYLPNNKSSDFICPVNNHTSFHILADNQYDNTTIKNMIYCGYSPLIGNTNLQDVTALLNTSLLWSWKDNEPIDVVTSGHVPLQVKDRDTLEAYACASLQFSNGESWWIVDNCYAKQHILCGKDDSNMWAIGKDSIKFFDVKSDKNTPGESHYGCPTDYSFAVPNTPLKIRSVNIFLTEYTYNKSLDSLTVWIDLNSIIARNCWVIGAADANCPYTKYVSSRSFVAMIVPLASVTAALLATVIFLKVQRLAIQDNRKNWRKIIKATEKNEPGDGVPS</sequence>
<evidence type="ECO:0000256" key="3">
    <source>
        <dbReference type="ARBA" id="ARBA00022729"/>
    </source>
</evidence>
<keyword evidence="2 10" id="KW-0812">Transmembrane</keyword>
<dbReference type="Proteomes" id="UP000262825">
    <property type="component" value="Unassembled WGS sequence"/>
</dbReference>
<evidence type="ECO:0000256" key="8">
    <source>
        <dbReference type="ARBA" id="ARBA00038159"/>
    </source>
</evidence>
<dbReference type="PANTHER" id="PTHR35518:SF2">
    <property type="entry name" value="MAINTENANCE OF TELOMERE CAPPING PROTEIN 6"/>
    <property type="match status" value="1"/>
</dbReference>
<evidence type="ECO:0000256" key="9">
    <source>
        <dbReference type="ARBA" id="ARBA00039865"/>
    </source>
</evidence>
<dbReference type="EMBL" id="UFAJ01000051">
    <property type="protein sequence ID" value="SSD58812.1"/>
    <property type="molecule type" value="Genomic_DNA"/>
</dbReference>
<proteinExistence type="inferred from homology"/>
<reference evidence="14" key="1">
    <citation type="submission" date="2018-06" db="EMBL/GenBank/DDBJ databases">
        <authorList>
            <person name="Guldener U."/>
        </authorList>
    </citation>
    <scope>NUCLEOTIDE SEQUENCE [LARGE SCALE GENOMIC DNA]</scope>
    <source>
        <strain evidence="14">UTAD17</strain>
    </source>
</reference>
<evidence type="ECO:0000256" key="11">
    <source>
        <dbReference type="SAM" id="SignalP"/>
    </source>
</evidence>
<feature type="domain" description="MTC6 partial TIM-barrel" evidence="12">
    <location>
        <begin position="47"/>
        <end position="314"/>
    </location>
</feature>
<evidence type="ECO:0000256" key="5">
    <source>
        <dbReference type="ARBA" id="ARBA00023136"/>
    </source>
</evidence>
<evidence type="ECO:0000256" key="7">
    <source>
        <dbReference type="ARBA" id="ARBA00037703"/>
    </source>
</evidence>
<dbReference type="GO" id="GO:0016020">
    <property type="term" value="C:membrane"/>
    <property type="evidence" value="ECO:0007669"/>
    <property type="project" value="UniProtKB-SubCell"/>
</dbReference>
<dbReference type="VEuPathDB" id="FungiDB:SCODWIG_00573"/>
<name>A0A376B2G0_9ASCO</name>
<protein>
    <recommendedName>
        <fullName evidence="9">Maintenance of telomere capping protein 6</fullName>
    </recommendedName>
</protein>
<dbReference type="Pfam" id="PF25506">
    <property type="entry name" value="TIM-barrel_MTC6"/>
    <property type="match status" value="1"/>
</dbReference>
<keyword evidence="6" id="KW-0325">Glycoprotein</keyword>
<evidence type="ECO:0000313" key="13">
    <source>
        <dbReference type="EMBL" id="SSD58812.1"/>
    </source>
</evidence>
<evidence type="ECO:0000256" key="10">
    <source>
        <dbReference type="SAM" id="Phobius"/>
    </source>
</evidence>
<evidence type="ECO:0000256" key="6">
    <source>
        <dbReference type="ARBA" id="ARBA00023180"/>
    </source>
</evidence>
<keyword evidence="3 11" id="KW-0732">Signal</keyword>
<feature type="chain" id="PRO_5016836750" description="Maintenance of telomere capping protein 6" evidence="11">
    <location>
        <begin position="20"/>
        <end position="526"/>
    </location>
</feature>
<accession>A0A376B2G0</accession>